<organism evidence="3 4">
    <name type="scientific">Enterovirga rhinocerotis</name>
    <dbReference type="NCBI Taxonomy" id="1339210"/>
    <lineage>
        <taxon>Bacteria</taxon>
        <taxon>Pseudomonadati</taxon>
        <taxon>Pseudomonadota</taxon>
        <taxon>Alphaproteobacteria</taxon>
        <taxon>Hyphomicrobiales</taxon>
        <taxon>Methylobacteriaceae</taxon>
        <taxon>Enterovirga</taxon>
    </lineage>
</organism>
<comment type="caution">
    <text evidence="3">The sequence shown here is derived from an EMBL/GenBank/DDBJ whole genome shotgun (WGS) entry which is preliminary data.</text>
</comment>
<sequence length="83" mass="8913">MMSEGGFTPPRRLRRRPSPSRGGLGNSATPEQNPVRIVAAIPSPFTRAAPARRETIMAQLIMPTLLGIVAPVGGIAWLLLHTM</sequence>
<evidence type="ECO:0000256" key="1">
    <source>
        <dbReference type="SAM" id="MobiDB-lite"/>
    </source>
</evidence>
<feature type="transmembrane region" description="Helical" evidence="2">
    <location>
        <begin position="60"/>
        <end position="80"/>
    </location>
</feature>
<evidence type="ECO:0000313" key="4">
    <source>
        <dbReference type="Proteomes" id="UP000295122"/>
    </source>
</evidence>
<name>A0A4R7BP94_9HYPH</name>
<dbReference type="EMBL" id="SNZR01000016">
    <property type="protein sequence ID" value="TDR87348.1"/>
    <property type="molecule type" value="Genomic_DNA"/>
</dbReference>
<proteinExistence type="predicted"/>
<accession>A0A4R7BP94</accession>
<keyword evidence="4" id="KW-1185">Reference proteome</keyword>
<feature type="region of interest" description="Disordered" evidence="1">
    <location>
        <begin position="1"/>
        <end position="34"/>
    </location>
</feature>
<protein>
    <submittedName>
        <fullName evidence="3">Uncharacterized protein</fullName>
    </submittedName>
</protein>
<reference evidence="3 4" key="1">
    <citation type="submission" date="2019-03" db="EMBL/GenBank/DDBJ databases">
        <title>Genomic Encyclopedia of Type Strains, Phase IV (KMG-IV): sequencing the most valuable type-strain genomes for metagenomic binning, comparative biology and taxonomic classification.</title>
        <authorList>
            <person name="Goeker M."/>
        </authorList>
    </citation>
    <scope>NUCLEOTIDE SEQUENCE [LARGE SCALE GENOMIC DNA]</scope>
    <source>
        <strain evidence="3 4">DSM 25903</strain>
    </source>
</reference>
<evidence type="ECO:0000256" key="2">
    <source>
        <dbReference type="SAM" id="Phobius"/>
    </source>
</evidence>
<keyword evidence="2" id="KW-1133">Transmembrane helix</keyword>
<keyword evidence="2" id="KW-0812">Transmembrane</keyword>
<evidence type="ECO:0000313" key="3">
    <source>
        <dbReference type="EMBL" id="TDR87348.1"/>
    </source>
</evidence>
<dbReference type="Proteomes" id="UP000295122">
    <property type="component" value="Unassembled WGS sequence"/>
</dbReference>
<dbReference type="AlphaFoldDB" id="A0A4R7BP94"/>
<keyword evidence="2" id="KW-0472">Membrane</keyword>
<gene>
    <name evidence="3" type="ORF">EV668_4429</name>
</gene>